<evidence type="ECO:0000313" key="12">
    <source>
        <dbReference type="Proteomes" id="UP000001819"/>
    </source>
</evidence>
<dbReference type="InterPro" id="IPR001314">
    <property type="entry name" value="Peptidase_S1A"/>
</dbReference>
<gene>
    <name evidence="13 14 15" type="primary">LOC6898229</name>
</gene>
<keyword evidence="2" id="KW-0964">Secreted</keyword>
<evidence type="ECO:0000259" key="11">
    <source>
        <dbReference type="PROSITE" id="PS50240"/>
    </source>
</evidence>
<dbReference type="GO" id="GO:0005576">
    <property type="term" value="C:extracellular region"/>
    <property type="evidence" value="ECO:0007669"/>
    <property type="project" value="UniProtKB-SubCell"/>
</dbReference>
<dbReference type="Proteomes" id="UP000001819">
    <property type="component" value="Chromosome 3"/>
</dbReference>
<evidence type="ECO:0000256" key="9">
    <source>
        <dbReference type="ARBA" id="ARBA00024195"/>
    </source>
</evidence>
<keyword evidence="10" id="KW-0812">Transmembrane</keyword>
<dbReference type="GO" id="GO:0006508">
    <property type="term" value="P:proteolysis"/>
    <property type="evidence" value="ECO:0007669"/>
    <property type="project" value="UniProtKB-KW"/>
</dbReference>
<reference evidence="12" key="1">
    <citation type="submission" date="2024-06" db="UniProtKB">
        <authorList>
            <consortium name="RefSeq"/>
        </authorList>
    </citation>
    <scope>NUCLEOTIDE SEQUENCE [LARGE SCALE GENOMIC DNA]</scope>
    <source>
        <strain evidence="13 15">MV-25-SWS-2005</strain>
        <strain evidence="12">MV2-25</strain>
        <tissue evidence="13 15">Whole body</tissue>
    </source>
</reference>
<dbReference type="SMART" id="SM00020">
    <property type="entry name" value="Tryp_SPc"/>
    <property type="match status" value="1"/>
</dbReference>
<dbReference type="Gene3D" id="2.40.10.10">
    <property type="entry name" value="Trypsin-like serine proteases"/>
    <property type="match status" value="2"/>
</dbReference>
<evidence type="ECO:0000256" key="7">
    <source>
        <dbReference type="ARBA" id="ARBA00023145"/>
    </source>
</evidence>
<evidence type="ECO:0000313" key="14">
    <source>
        <dbReference type="RefSeq" id="XP_033233996.1"/>
    </source>
</evidence>
<evidence type="ECO:0000313" key="15">
    <source>
        <dbReference type="RefSeq" id="XP_033233997.1"/>
    </source>
</evidence>
<dbReference type="PRINTS" id="PR00722">
    <property type="entry name" value="CHYMOTRYPSIN"/>
</dbReference>
<keyword evidence="7" id="KW-0865">Zymogen</keyword>
<evidence type="ECO:0000256" key="6">
    <source>
        <dbReference type="ARBA" id="ARBA00022825"/>
    </source>
</evidence>
<evidence type="ECO:0000256" key="1">
    <source>
        <dbReference type="ARBA" id="ARBA00004613"/>
    </source>
</evidence>
<dbReference type="RefSeq" id="XP_033233996.1">
    <property type="nucleotide sequence ID" value="XM_033378105.1"/>
</dbReference>
<proteinExistence type="inferred from homology"/>
<dbReference type="InterPro" id="IPR051487">
    <property type="entry name" value="Ser/Thr_Proteases_Immune/Dev"/>
</dbReference>
<dbReference type="InterPro" id="IPR018114">
    <property type="entry name" value="TRYPSIN_HIS"/>
</dbReference>
<keyword evidence="6" id="KW-0720">Serine protease</keyword>
<dbReference type="PROSITE" id="PS50240">
    <property type="entry name" value="TRYPSIN_DOM"/>
    <property type="match status" value="1"/>
</dbReference>
<dbReference type="RefSeq" id="XP_002138295.2">
    <property type="nucleotide sequence ID" value="XM_002138259.3"/>
</dbReference>
<dbReference type="PANTHER" id="PTHR24256">
    <property type="entry name" value="TRYPTASE-RELATED"/>
    <property type="match status" value="1"/>
</dbReference>
<dbReference type="KEGG" id="dpo:6898229"/>
<dbReference type="CDD" id="cd00190">
    <property type="entry name" value="Tryp_SPc"/>
    <property type="match status" value="1"/>
</dbReference>
<dbReference type="InterPro" id="IPR001254">
    <property type="entry name" value="Trypsin_dom"/>
</dbReference>
<dbReference type="RefSeq" id="XP_033233997.1">
    <property type="nucleotide sequence ID" value="XM_033378106.1"/>
</dbReference>
<keyword evidence="8" id="KW-1015">Disulfide bond</keyword>
<comment type="subcellular location">
    <subcellularLocation>
        <location evidence="1">Secreted</location>
    </subcellularLocation>
</comment>
<organism evidence="12 14">
    <name type="scientific">Drosophila pseudoobscura pseudoobscura</name>
    <name type="common">Fruit fly</name>
    <dbReference type="NCBI Taxonomy" id="46245"/>
    <lineage>
        <taxon>Eukaryota</taxon>
        <taxon>Metazoa</taxon>
        <taxon>Ecdysozoa</taxon>
        <taxon>Arthropoda</taxon>
        <taxon>Hexapoda</taxon>
        <taxon>Insecta</taxon>
        <taxon>Pterygota</taxon>
        <taxon>Neoptera</taxon>
        <taxon>Endopterygota</taxon>
        <taxon>Diptera</taxon>
        <taxon>Brachycera</taxon>
        <taxon>Muscomorpha</taxon>
        <taxon>Ephydroidea</taxon>
        <taxon>Drosophilidae</taxon>
        <taxon>Drosophila</taxon>
        <taxon>Sophophora</taxon>
    </lineage>
</organism>
<evidence type="ECO:0000256" key="5">
    <source>
        <dbReference type="ARBA" id="ARBA00022801"/>
    </source>
</evidence>
<keyword evidence="5" id="KW-0378">Hydrolase</keyword>
<name>A0A6I8VSD5_DROPS</name>
<dbReference type="PROSITE" id="PS00134">
    <property type="entry name" value="TRYPSIN_HIS"/>
    <property type="match status" value="1"/>
</dbReference>
<keyword evidence="4" id="KW-0732">Signal</keyword>
<accession>A0A6I8VSD5</accession>
<sequence>MWSFCEVDFMGSEKRAYVFASSISFHQYHFDSSAMKYAGTLILVLAACHVVGALRFLERRCTSKSRHRRRLIGGVDAKLFSTPWMAYLHRNGDFICGGSLITYRFVLTAAHCRKLDEQIVVRLGEYDVDTQIDCRDRGCALPFEDHEVESFYSHPSYTTIKHFDIALVKLKTRVVEQNNITPICLLLDTTDTWQRYVDSIQQFSVAGWGWTKTDSLSHVLQTANVTKVDEFTCIGDFGFEVDQSHICAGDPARHTCNGDSGGPLFATISEDLVDYNVQFGIVSYGENPCKGVGVFTNVKSYIPWIEHTINRANTVA</sequence>
<dbReference type="Pfam" id="PF00089">
    <property type="entry name" value="Trypsin"/>
    <property type="match status" value="1"/>
</dbReference>
<feature type="transmembrane region" description="Helical" evidence="10">
    <location>
        <begin position="37"/>
        <end position="57"/>
    </location>
</feature>
<comment type="similarity">
    <text evidence="9">Belongs to the peptidase S1 family. CLIP subfamily.</text>
</comment>
<evidence type="ECO:0000256" key="2">
    <source>
        <dbReference type="ARBA" id="ARBA00022525"/>
    </source>
</evidence>
<evidence type="ECO:0000256" key="10">
    <source>
        <dbReference type="SAM" id="Phobius"/>
    </source>
</evidence>
<dbReference type="AlphaFoldDB" id="A0A6I8VSD5"/>
<dbReference type="FunFam" id="2.40.10.10:FF:000146">
    <property type="entry name" value="Serine protease 53"/>
    <property type="match status" value="1"/>
</dbReference>
<evidence type="ECO:0000313" key="13">
    <source>
        <dbReference type="RefSeq" id="XP_002138295.2"/>
    </source>
</evidence>
<keyword evidence="12" id="KW-1185">Reference proteome</keyword>
<keyword evidence="10" id="KW-1133">Transmembrane helix</keyword>
<keyword evidence="3" id="KW-0645">Protease</keyword>
<evidence type="ECO:0000256" key="3">
    <source>
        <dbReference type="ARBA" id="ARBA00022670"/>
    </source>
</evidence>
<keyword evidence="10" id="KW-0472">Membrane</keyword>
<protein>
    <submittedName>
        <fullName evidence="13 14">Serine protease grass-like</fullName>
    </submittedName>
</protein>
<dbReference type="InterPro" id="IPR043504">
    <property type="entry name" value="Peptidase_S1_PA_chymotrypsin"/>
</dbReference>
<reference evidence="14" key="2">
    <citation type="submission" date="2025-04" db="UniProtKB">
        <authorList>
            <consortium name="RefSeq"/>
        </authorList>
    </citation>
    <scope>IDENTIFICATION</scope>
    <source>
        <strain evidence="14">MV-25-SWS-2005</strain>
        <tissue evidence="14">Whole body</tissue>
    </source>
</reference>
<dbReference type="SUPFAM" id="SSF50494">
    <property type="entry name" value="Trypsin-like serine proteases"/>
    <property type="match status" value="1"/>
</dbReference>
<feature type="domain" description="Peptidase S1" evidence="11">
    <location>
        <begin position="71"/>
        <end position="310"/>
    </location>
</feature>
<evidence type="ECO:0000256" key="4">
    <source>
        <dbReference type="ARBA" id="ARBA00022729"/>
    </source>
</evidence>
<dbReference type="GO" id="GO:0004252">
    <property type="term" value="F:serine-type endopeptidase activity"/>
    <property type="evidence" value="ECO:0007669"/>
    <property type="project" value="InterPro"/>
</dbReference>
<evidence type="ECO:0000256" key="8">
    <source>
        <dbReference type="ARBA" id="ARBA00023157"/>
    </source>
</evidence>
<dbReference type="InterPro" id="IPR009003">
    <property type="entry name" value="Peptidase_S1_PA"/>
</dbReference>